<dbReference type="AlphaFoldDB" id="E8V6Z0"/>
<dbReference type="RefSeq" id="WP_013570744.1">
    <property type="nucleotide sequence ID" value="NC_014963.1"/>
</dbReference>
<dbReference type="EMBL" id="CP002467">
    <property type="protein sequence ID" value="ADV85014.1"/>
    <property type="molecule type" value="Genomic_DNA"/>
</dbReference>
<evidence type="ECO:0000259" key="3">
    <source>
        <dbReference type="Pfam" id="PF13439"/>
    </source>
</evidence>
<evidence type="ECO:0000313" key="4">
    <source>
        <dbReference type="EMBL" id="ADV85014.1"/>
    </source>
</evidence>
<dbReference type="eggNOG" id="COG0438">
    <property type="taxonomic scope" value="Bacteria"/>
</dbReference>
<dbReference type="HOGENOM" id="CLU_009583_27_6_0"/>
<reference evidence="4 5" key="1">
    <citation type="journal article" date="2012" name="Stand. Genomic Sci.">
        <title>Complete genome sequence of Terriglobus saanensis type strain SP1PR4(T), an Acidobacteria from tundra soil.</title>
        <authorList>
            <person name="Rawat S.R."/>
            <person name="Mannisto M.K."/>
            <person name="Starovoytov V."/>
            <person name="Goodwin L."/>
            <person name="Nolan M."/>
            <person name="Hauser L."/>
            <person name="Land M."/>
            <person name="Davenport K.W."/>
            <person name="Woyke T."/>
            <person name="Haggblom M.M."/>
        </authorList>
    </citation>
    <scope>NUCLEOTIDE SEQUENCE</scope>
    <source>
        <strain evidence="5">ATCC BAA-1853 / DSM 23119 / SP1PR4</strain>
    </source>
</reference>
<dbReference type="InterPro" id="IPR028098">
    <property type="entry name" value="Glyco_trans_4-like_N"/>
</dbReference>
<evidence type="ECO:0000313" key="5">
    <source>
        <dbReference type="Proteomes" id="UP000006844"/>
    </source>
</evidence>
<dbReference type="Pfam" id="PF00534">
    <property type="entry name" value="Glycos_transf_1"/>
    <property type="match status" value="1"/>
</dbReference>
<dbReference type="STRING" id="401053.AciPR4_4271"/>
<dbReference type="InterPro" id="IPR001296">
    <property type="entry name" value="Glyco_trans_1"/>
</dbReference>
<dbReference type="Proteomes" id="UP000006844">
    <property type="component" value="Chromosome"/>
</dbReference>
<keyword evidence="1 4" id="KW-0808">Transferase</keyword>
<gene>
    <name evidence="4" type="ordered locus">AciPR4_4271</name>
</gene>
<dbReference type="OrthoDB" id="9797829at2"/>
<dbReference type="PANTHER" id="PTHR46401:SF2">
    <property type="entry name" value="GLYCOSYLTRANSFERASE WBBK-RELATED"/>
    <property type="match status" value="1"/>
</dbReference>
<sequence>MKILIDATGVQKEKAGVGVYAKNLLDHLTCNAGDLEFFILAQDDDRELDFGGRPQITMLWVPARFFRVLALRFLLEQIYLPFLLLKLKIQVVHSLHYAFPLITFGTRRVVTFHDMTFFTMPEVHERIKIIYFRTFMRASIRMVDQMIFVSRSALEDCTVLLGLPHGHASVIPHGKGEEFRSDYPASRLRAVREKYGLKERFVLYIGTIEPRKNLSRLVEAFAGIARLDSEIQLVIAGKMGWKAEGLFARIEQLELASGIVFTGFIAEEDKAPLLAACTVFVYPSLYEGFGLPALEALACGAPTITSNTSSLPEVVGKAALLVDPTSIEDLQAALERVLSSADLQGELRQAGPERASHFTWEKTASLTAQVYRSRKSQ</sequence>
<feature type="domain" description="Glycosyltransferase subfamily 4-like N-terminal" evidence="3">
    <location>
        <begin position="16"/>
        <end position="174"/>
    </location>
</feature>
<evidence type="ECO:0000259" key="2">
    <source>
        <dbReference type="Pfam" id="PF00534"/>
    </source>
</evidence>
<dbReference type="Pfam" id="PF13439">
    <property type="entry name" value="Glyco_transf_4"/>
    <property type="match status" value="1"/>
</dbReference>
<dbReference type="SUPFAM" id="SSF53756">
    <property type="entry name" value="UDP-Glycosyltransferase/glycogen phosphorylase"/>
    <property type="match status" value="1"/>
</dbReference>
<proteinExistence type="predicted"/>
<keyword evidence="5" id="KW-1185">Reference proteome</keyword>
<protein>
    <submittedName>
        <fullName evidence="4">Glycosyl transferase group 1</fullName>
    </submittedName>
</protein>
<dbReference type="KEGG" id="tsa:AciPR4_4271"/>
<dbReference type="GO" id="GO:0016757">
    <property type="term" value="F:glycosyltransferase activity"/>
    <property type="evidence" value="ECO:0007669"/>
    <property type="project" value="InterPro"/>
</dbReference>
<accession>E8V6Z0</accession>
<evidence type="ECO:0000256" key="1">
    <source>
        <dbReference type="ARBA" id="ARBA00022679"/>
    </source>
</evidence>
<dbReference type="PANTHER" id="PTHR46401">
    <property type="entry name" value="GLYCOSYLTRANSFERASE WBBK-RELATED"/>
    <property type="match status" value="1"/>
</dbReference>
<dbReference type="FunFam" id="3.40.50.2000:FF:000119">
    <property type="entry name" value="Glycosyl transferase group 1"/>
    <property type="match status" value="1"/>
</dbReference>
<dbReference type="Gene3D" id="3.40.50.2000">
    <property type="entry name" value="Glycogen Phosphorylase B"/>
    <property type="match status" value="2"/>
</dbReference>
<dbReference type="GO" id="GO:0009103">
    <property type="term" value="P:lipopolysaccharide biosynthetic process"/>
    <property type="evidence" value="ECO:0007669"/>
    <property type="project" value="TreeGrafter"/>
</dbReference>
<dbReference type="CDD" id="cd03809">
    <property type="entry name" value="GT4_MtfB-like"/>
    <property type="match status" value="1"/>
</dbReference>
<feature type="domain" description="Glycosyl transferase family 1" evidence="2">
    <location>
        <begin position="196"/>
        <end position="353"/>
    </location>
</feature>
<name>E8V6Z0_TERSS</name>
<organism evidence="4 5">
    <name type="scientific">Terriglobus saanensis (strain ATCC BAA-1853 / DSM 23119 / SP1PR4)</name>
    <dbReference type="NCBI Taxonomy" id="401053"/>
    <lineage>
        <taxon>Bacteria</taxon>
        <taxon>Pseudomonadati</taxon>
        <taxon>Acidobacteriota</taxon>
        <taxon>Terriglobia</taxon>
        <taxon>Terriglobales</taxon>
        <taxon>Acidobacteriaceae</taxon>
        <taxon>Terriglobus</taxon>
    </lineage>
</organism>